<comment type="subcellular location">
    <subcellularLocation>
        <location evidence="2">Cytoplasm</location>
    </subcellularLocation>
    <subcellularLocation>
        <location evidence="1">Nucleus</location>
    </subcellularLocation>
</comment>
<dbReference type="InterPro" id="IPR009786">
    <property type="entry name" value="Spot_14"/>
</dbReference>
<name>A0A9Q1BR50_HOLLE</name>
<proteinExistence type="inferred from homology"/>
<comment type="caution">
    <text evidence="6">The sequence shown here is derived from an EMBL/GenBank/DDBJ whole genome shotgun (WGS) entry which is preliminary data.</text>
</comment>
<dbReference type="PANTHER" id="PTHR14315:SF17">
    <property type="entry name" value="MIP21584P"/>
    <property type="match status" value="1"/>
</dbReference>
<evidence type="ECO:0000256" key="5">
    <source>
        <dbReference type="ARBA" id="ARBA00023242"/>
    </source>
</evidence>
<dbReference type="InterPro" id="IPR053719">
    <property type="entry name" value="Lipogen_MT_Stabilize_sf"/>
</dbReference>
<dbReference type="PANTHER" id="PTHR14315">
    <property type="entry name" value="SPOT14 FAMILY MEMBER"/>
    <property type="match status" value="1"/>
</dbReference>
<keyword evidence="5" id="KW-0539">Nucleus</keyword>
<comment type="similarity">
    <text evidence="3">Belongs to the SPOT14 family.</text>
</comment>
<evidence type="ECO:0000256" key="2">
    <source>
        <dbReference type="ARBA" id="ARBA00004496"/>
    </source>
</evidence>
<dbReference type="GO" id="GO:0005829">
    <property type="term" value="C:cytosol"/>
    <property type="evidence" value="ECO:0007669"/>
    <property type="project" value="TreeGrafter"/>
</dbReference>
<dbReference type="GO" id="GO:0005634">
    <property type="term" value="C:nucleus"/>
    <property type="evidence" value="ECO:0007669"/>
    <property type="project" value="UniProtKB-SubCell"/>
</dbReference>
<accession>A0A9Q1BR50</accession>
<organism evidence="6 7">
    <name type="scientific">Holothuria leucospilota</name>
    <name type="common">Black long sea cucumber</name>
    <name type="synonym">Mertensiothuria leucospilota</name>
    <dbReference type="NCBI Taxonomy" id="206669"/>
    <lineage>
        <taxon>Eukaryota</taxon>
        <taxon>Metazoa</taxon>
        <taxon>Echinodermata</taxon>
        <taxon>Eleutherozoa</taxon>
        <taxon>Echinozoa</taxon>
        <taxon>Holothuroidea</taxon>
        <taxon>Aspidochirotacea</taxon>
        <taxon>Aspidochirotida</taxon>
        <taxon>Holothuriidae</taxon>
        <taxon>Holothuria</taxon>
    </lineage>
</organism>
<keyword evidence="4" id="KW-0963">Cytoplasm</keyword>
<protein>
    <submittedName>
        <fullName evidence="6">Mid1-interacting protein 1A</fullName>
    </submittedName>
</protein>
<evidence type="ECO:0000256" key="4">
    <source>
        <dbReference type="ARBA" id="ARBA00022490"/>
    </source>
</evidence>
<sequence length="190" mass="21236">MPSKTFADEPSQAPEVKMELQNSLNTFDEGSVLPVQSILETMKNFISAVEDMDETVLIPSRLRDMPACQTSPTQAVPPENGNGFSQKEMLPVSNGNDISLYSHYAILKALRTELVSGPTSEKDQEDLEELEEDIASKKLQIATARMFRHHLNGVVNTMQQLTLMCDRVTSQYRSEFDDHQSSLKPKAFAV</sequence>
<dbReference type="Gene3D" id="6.10.140.1610">
    <property type="match status" value="1"/>
</dbReference>
<evidence type="ECO:0000313" key="6">
    <source>
        <dbReference type="EMBL" id="KAJ8031149.1"/>
    </source>
</evidence>
<keyword evidence="7" id="KW-1185">Reference proteome</keyword>
<dbReference type="EMBL" id="JAIZAY010000013">
    <property type="protein sequence ID" value="KAJ8031149.1"/>
    <property type="molecule type" value="Genomic_DNA"/>
</dbReference>
<dbReference type="AlphaFoldDB" id="A0A9Q1BR50"/>
<dbReference type="OrthoDB" id="5951908at2759"/>
<dbReference type="Proteomes" id="UP001152320">
    <property type="component" value="Chromosome 13"/>
</dbReference>
<evidence type="ECO:0000313" key="7">
    <source>
        <dbReference type="Proteomes" id="UP001152320"/>
    </source>
</evidence>
<evidence type="ECO:0000256" key="1">
    <source>
        <dbReference type="ARBA" id="ARBA00004123"/>
    </source>
</evidence>
<dbReference type="GO" id="GO:0046890">
    <property type="term" value="P:regulation of lipid biosynthetic process"/>
    <property type="evidence" value="ECO:0007669"/>
    <property type="project" value="TreeGrafter"/>
</dbReference>
<evidence type="ECO:0000256" key="3">
    <source>
        <dbReference type="ARBA" id="ARBA00009488"/>
    </source>
</evidence>
<reference evidence="6" key="1">
    <citation type="submission" date="2021-10" db="EMBL/GenBank/DDBJ databases">
        <title>Tropical sea cucumber genome reveals ecological adaptation and Cuvierian tubules defense mechanism.</title>
        <authorList>
            <person name="Chen T."/>
        </authorList>
    </citation>
    <scope>NUCLEOTIDE SEQUENCE</scope>
    <source>
        <strain evidence="6">Nanhai2018</strain>
        <tissue evidence="6">Muscle</tissue>
    </source>
</reference>
<dbReference type="Pfam" id="PF07084">
    <property type="entry name" value="Spot_14"/>
    <property type="match status" value="1"/>
</dbReference>
<gene>
    <name evidence="6" type="ORF">HOLleu_27789</name>
</gene>